<feature type="compositionally biased region" description="Basic and acidic residues" evidence="5">
    <location>
        <begin position="1298"/>
        <end position="1310"/>
    </location>
</feature>
<feature type="compositionally biased region" description="Basic and acidic residues" evidence="5">
    <location>
        <begin position="739"/>
        <end position="756"/>
    </location>
</feature>
<dbReference type="PROSITE" id="PS50065">
    <property type="entry name" value="HMG_COA_REDUCTASE_4"/>
    <property type="match status" value="1"/>
</dbReference>
<feature type="coiled-coil region" evidence="4">
    <location>
        <begin position="1366"/>
        <end position="1400"/>
    </location>
</feature>
<dbReference type="PROSITE" id="PS00318">
    <property type="entry name" value="HMG_COA_REDUCTASE_2"/>
    <property type="match status" value="1"/>
</dbReference>
<dbReference type="PRINTS" id="PR00071">
    <property type="entry name" value="HMGCOARDTASE"/>
</dbReference>
<dbReference type="InterPro" id="IPR002202">
    <property type="entry name" value="HMG_CoA_Rdtase"/>
</dbReference>
<dbReference type="SUPFAM" id="SSF56542">
    <property type="entry name" value="Substrate-binding domain of HMG-CoA reductase"/>
    <property type="match status" value="1"/>
</dbReference>
<protein>
    <recommendedName>
        <fullName evidence="2">hydroxymethylglutaryl-CoA reductase (NADPH)</fullName>
        <ecNumber evidence="2">1.1.1.34</ecNumber>
    </recommendedName>
</protein>
<evidence type="ECO:0000256" key="1">
    <source>
        <dbReference type="ARBA" id="ARBA00007661"/>
    </source>
</evidence>
<keyword evidence="7" id="KW-1185">Reference proteome</keyword>
<dbReference type="EMBL" id="CP151267">
    <property type="protein sequence ID" value="WZH50351.1"/>
    <property type="molecule type" value="Genomic_DNA"/>
</dbReference>
<feature type="compositionally biased region" description="Basic and acidic residues" evidence="5">
    <location>
        <begin position="31"/>
        <end position="52"/>
    </location>
</feature>
<organism evidence="6 7">
    <name type="scientific">Fusarium acuminatum</name>
    <dbReference type="NCBI Taxonomy" id="5515"/>
    <lineage>
        <taxon>Eukaryota</taxon>
        <taxon>Fungi</taxon>
        <taxon>Dikarya</taxon>
        <taxon>Ascomycota</taxon>
        <taxon>Pezizomycotina</taxon>
        <taxon>Sordariomycetes</taxon>
        <taxon>Hypocreomycetidae</taxon>
        <taxon>Hypocreales</taxon>
        <taxon>Nectriaceae</taxon>
        <taxon>Fusarium</taxon>
        <taxon>Fusarium tricinctum species complex</taxon>
    </lineage>
</organism>
<feature type="region of interest" description="Disordered" evidence="5">
    <location>
        <begin position="1"/>
        <end position="98"/>
    </location>
</feature>
<feature type="region of interest" description="Disordered" evidence="5">
    <location>
        <begin position="1562"/>
        <end position="1583"/>
    </location>
</feature>
<dbReference type="InterPro" id="IPR023076">
    <property type="entry name" value="HMG_CoA_Rdtase_CS"/>
</dbReference>
<evidence type="ECO:0000256" key="5">
    <source>
        <dbReference type="SAM" id="MobiDB-lite"/>
    </source>
</evidence>
<feature type="compositionally biased region" description="Basic and acidic residues" evidence="5">
    <location>
        <begin position="1"/>
        <end position="11"/>
    </location>
</feature>
<dbReference type="Pfam" id="PF00368">
    <property type="entry name" value="HMG-CoA_red"/>
    <property type="match status" value="1"/>
</dbReference>
<feature type="region of interest" description="Disordered" evidence="5">
    <location>
        <begin position="1040"/>
        <end position="1064"/>
    </location>
</feature>
<feature type="coiled-coil region" evidence="4">
    <location>
        <begin position="385"/>
        <end position="524"/>
    </location>
</feature>
<dbReference type="Gene3D" id="3.30.70.420">
    <property type="entry name" value="Hydroxymethylglutaryl-CoA reductase, class I/II, NAD/NADP-binding domain"/>
    <property type="match status" value="1"/>
</dbReference>
<evidence type="ECO:0000313" key="7">
    <source>
        <dbReference type="Proteomes" id="UP001489902"/>
    </source>
</evidence>
<accession>A0ABZ2XBW2</accession>
<dbReference type="InterPro" id="IPR009029">
    <property type="entry name" value="HMG_CoA_Rdtase_sub-bd_dom_sf"/>
</dbReference>
<dbReference type="PANTHER" id="PTHR10572">
    <property type="entry name" value="3-HYDROXY-3-METHYLGLUTARYL-COENZYME A REDUCTASE"/>
    <property type="match status" value="1"/>
</dbReference>
<feature type="coiled-coil region" evidence="4">
    <location>
        <begin position="555"/>
        <end position="599"/>
    </location>
</feature>
<evidence type="ECO:0000256" key="4">
    <source>
        <dbReference type="SAM" id="Coils"/>
    </source>
</evidence>
<feature type="region of interest" description="Disordered" evidence="5">
    <location>
        <begin position="921"/>
        <end position="948"/>
    </location>
</feature>
<feature type="compositionally biased region" description="Basic and acidic residues" evidence="5">
    <location>
        <begin position="1043"/>
        <end position="1064"/>
    </location>
</feature>
<feature type="compositionally biased region" description="Polar residues" evidence="5">
    <location>
        <begin position="1285"/>
        <end position="1297"/>
    </location>
</feature>
<keyword evidence="3" id="KW-0560">Oxidoreductase</keyword>
<gene>
    <name evidence="6" type="ORF">QYS62_011595</name>
</gene>
<reference evidence="6 7" key="1">
    <citation type="submission" date="2024-04" db="EMBL/GenBank/DDBJ databases">
        <title>Complete genome sequence of Fusarium acuminatum.</title>
        <authorList>
            <person name="Lan B."/>
        </authorList>
    </citation>
    <scope>NUCLEOTIDE SEQUENCE [LARGE SCALE GENOMIC DNA]</scope>
    <source>
        <strain evidence="6">1A</strain>
    </source>
</reference>
<dbReference type="Proteomes" id="UP001489902">
    <property type="component" value="Chromosome 8"/>
</dbReference>
<name>A0ABZ2XBW2_9HYPO</name>
<feature type="region of interest" description="Disordered" evidence="5">
    <location>
        <begin position="737"/>
        <end position="757"/>
    </location>
</feature>
<keyword evidence="4" id="KW-0175">Coiled coil</keyword>
<feature type="coiled-coil region" evidence="4">
    <location>
        <begin position="673"/>
        <end position="707"/>
    </location>
</feature>
<evidence type="ECO:0000256" key="3">
    <source>
        <dbReference type="ARBA" id="ARBA00023002"/>
    </source>
</evidence>
<sequence>MIRDEELKEPATRPVTRSQTAAARLRLHQKKREDRKREEERWQYVRNQESKLKGSKRNIGPASITVITEDGEDVSKGNRKRQRPDSHHWAVQPEPPRKMTKRIPRLAGAGTDPDDEHRREVLRKEWARALKIEHTHLLLDMVDSLVSRNVDRYYLLALQVLLVAFPETNHEVVLDMLPAMMRNALGQTVRRMWEEGKRKVYLDYPAEGDKNERIECWNQRAELYHGIELGIEFLNVGIFEGCQKGPDGLPLDLQQKVESLAHYIIFTDYFAVNMRRAAFVFEITQLPGQEMKFLVFILNEMMQRETKTSRELEESTGVMKNKIKDLEDTLKDLQMFLEDIGTGTKEAISMQNSTDELFDAEVDGDTVAADKVEPASKSPVENKVLDGFRRRINEYKSQIEGWKSAWNTSQQELEVQKSQNSSLATEMEKIRASQDSLTNEKDELQAQYNAVIEERERLKGSAAASNDRLASQGDEMVTMKGQLETVQTELEKEQSKSKKQTQDLVEHTTQITQLQDEASTLRNELGHWHRLYAELFGPGPTPESQEKSERVLKLTKDLKREIESLGEKNSTLQIETAKVQEAEERSAELVIRNAVLEGKVAHLEKQLQVPSTDITMGEKVELQAEYNQNHSLDNAASAGKESSTTTITLMELKKIGEDFHSLNSQLEKAGVENAQLRTKGAELKAKADRLEADLQTCTDANAELRAECEKLRFPGLLPTEQVDNMQDCGVDSGTQTMQHETEEGHQNPVASDRKQGEALGKWQKKNYKAIQKASIYIQKQRKQLSQTKEMAEELSKRIEKVMEDKESASRTLEARDLELSQNKKSLEENERQLQAKTASIKYLEAQIKGLEDEVKNEKQKHRLINNEKDDLNSKFNQLERDAEKQKISIEDLRETIDQLKINLQTQAKKYCDENEELGRKLRGSNEEVKKEMESASKTLQAKDLELSHNKNSLEENERQLQAKIASIKALEAQIRGLEDEIKNEKEKHRLTNDKKDDLNSKCNRLERHAKADAEKQRKSIEDLQETIRHLNIKLETQAEEYSDEKKEFDRKLSGSEEQDRKLQETIKNVDERLAKKDEELESMKAAGDINGQIIDLLDTIKKKESKIQELEEEATRKETEHGSIQNERNTLLERIHELEQNASLSKNEHEKRVKRFEEEIVQLRKQIDEQAQNCIEARAELSTCQNEYEAQFTKLRAETSSDLTQSRKRFDELQKEIQVLNGNLEVKDKELARMGKTLDDTEKRISNSRDVVEKRYSIIENLPIDVATVKSTLDDIQRMISEQQQNAYNEKTNSGSLHSDEDARRGDSKNFTELGNQIRKLERAITEQCAKNDSQIKVGALQDEIMNLQRSGALLQAEINIAQARRNDAEADAAKWIGEYKLLENRMRKAEAQNQFLDAKLKVELEGQESVNRNYEGLRADSSISALMTQIGENSKALSQFFDQYKGDVDQVKSLHSRLEALRAELREVESRVDICTGLLGSTSVHSLPGLVNLGIRQPDDKVEGKIVKKVSLLIEKALLKIRSLESALAAKESEAELAALQCEMTVQEADRMHPPLWKEVPSSPRAGTPGSEPEISFHTPESINRRIEQCKTGPIKGIDDTQHKHKDSPVNLYPPLPLSADTKSASTQTMNPQPGKGLAIDGTAVAPRTCTHKAHAPEVLVEKIAADVDKSFSDLEQFRLSVLLHQLSAILSIGKTSSVLKPLLSAGYIYPLAKIGKRNLGLLNDAIEAESLPAPEPLEVLLHKALGGMKFKRRQVFSGASLQTYVVIFEIFIDLKRTMYNAKHGIHKERAEETMTTIFHVLLEYRFPGGAVDSLTDQHTYSSAIPFFLASSEYLSRKSSSHPTADIMGSRSSTDKTGVLRSWARVFENAGSLQSEHVDKVRVENCIGFCQIPLAVAGPLHLAGSAPLDKVYAPLATYEGTLVASCSRGCKAFNASGGIHIETLSNSMSRGPVFTFDSPDYAVIFAKDLPAFKGAFSQWAEETSAHVRLQTMQPTVIGSKVHVLCSYSCGSAAGQNMVTKATQHACEMLRHSLTHEYSIRGFLIEGQLASDKKPSWGNVKKARGVETLVWGTISPDACREVLGCTTDRLYATQQILKEGGIRNGQFGCNVNPVNIIAAMFIATGQDPASTAEASWSHLTSELDPKTGALTMSLYLPSLPVGTVGGGTGLPMQREALKMLKCDGEGAGQKERLAGLIAAFGLALDASTSAAITNDTFTASHMRLGRGQERANL</sequence>
<evidence type="ECO:0000256" key="2">
    <source>
        <dbReference type="ARBA" id="ARBA00012999"/>
    </source>
</evidence>
<dbReference type="EC" id="1.1.1.34" evidence="2"/>
<dbReference type="InterPro" id="IPR009023">
    <property type="entry name" value="HMG_CoA_Rdtase_NAD(P)-bd_sf"/>
</dbReference>
<dbReference type="SUPFAM" id="SSF55035">
    <property type="entry name" value="NAD-binding domain of HMG-CoA reductase"/>
    <property type="match status" value="1"/>
</dbReference>
<evidence type="ECO:0000313" key="6">
    <source>
        <dbReference type="EMBL" id="WZH50351.1"/>
    </source>
</evidence>
<dbReference type="InterPro" id="IPR023074">
    <property type="entry name" value="HMG_CoA_Rdtase_cat_sf"/>
</dbReference>
<dbReference type="PANTHER" id="PTHR10572:SF24">
    <property type="entry name" value="3-HYDROXY-3-METHYLGLUTARYL-COENZYME A REDUCTASE"/>
    <property type="match status" value="1"/>
</dbReference>
<feature type="region of interest" description="Disordered" evidence="5">
    <location>
        <begin position="1285"/>
        <end position="1310"/>
    </location>
</feature>
<comment type="similarity">
    <text evidence="1">Belongs to the HMG-CoA reductase family.</text>
</comment>
<dbReference type="Gene3D" id="3.90.770.10">
    <property type="entry name" value="3-hydroxy-3-methylglutaryl-coenzyme A Reductase, Chain A, domain 2"/>
    <property type="match status" value="1"/>
</dbReference>
<feature type="coiled-coil region" evidence="4">
    <location>
        <begin position="1515"/>
        <end position="1551"/>
    </location>
</feature>
<proteinExistence type="inferred from homology"/>